<accession>A0A5P2X2C5</accession>
<evidence type="ECO:0000313" key="3">
    <source>
        <dbReference type="EMBL" id="QEV57325.1"/>
    </source>
</evidence>
<protein>
    <submittedName>
        <fullName evidence="3">ATP-binding protein</fullName>
    </submittedName>
</protein>
<reference evidence="3 4" key="1">
    <citation type="submission" date="2017-09" db="EMBL/GenBank/DDBJ databases">
        <authorList>
            <person name="Lee N."/>
            <person name="Cho B.-K."/>
        </authorList>
    </citation>
    <scope>NUCLEOTIDE SEQUENCE [LARGE SCALE GENOMIC DNA]</scope>
    <source>
        <strain evidence="3 4">ATCC 27465</strain>
    </source>
</reference>
<name>A0A5P2X2C5_STRST</name>
<organism evidence="3 4">
    <name type="scientific">Streptomyces spectabilis</name>
    <dbReference type="NCBI Taxonomy" id="68270"/>
    <lineage>
        <taxon>Bacteria</taxon>
        <taxon>Bacillati</taxon>
        <taxon>Actinomycetota</taxon>
        <taxon>Actinomycetes</taxon>
        <taxon>Kitasatosporales</taxon>
        <taxon>Streptomycetaceae</taxon>
        <taxon>Streptomyces</taxon>
    </lineage>
</organism>
<dbReference type="Gene3D" id="3.40.50.300">
    <property type="entry name" value="P-loop containing nucleotide triphosphate hydrolases"/>
    <property type="match status" value="1"/>
</dbReference>
<dbReference type="RefSeq" id="WP_150508541.1">
    <property type="nucleotide sequence ID" value="NZ_BMSQ01000062.1"/>
</dbReference>
<gene>
    <name evidence="3" type="ORF">CP982_00015</name>
    <name evidence="2" type="ORF">FHS40_007163</name>
</gene>
<evidence type="ECO:0000313" key="4">
    <source>
        <dbReference type="Proteomes" id="UP000326505"/>
    </source>
</evidence>
<dbReference type="Pfam" id="PF13401">
    <property type="entry name" value="AAA_22"/>
    <property type="match status" value="1"/>
</dbReference>
<dbReference type="OrthoDB" id="4180634at2"/>
<dbReference type="InterPro" id="IPR027417">
    <property type="entry name" value="P-loop_NTPase"/>
</dbReference>
<dbReference type="EMBL" id="CP023690">
    <property type="protein sequence ID" value="QEV57325.1"/>
    <property type="molecule type" value="Genomic_DNA"/>
</dbReference>
<feature type="domain" description="ORC1/DEAH AAA+ ATPase" evidence="1">
    <location>
        <begin position="49"/>
        <end position="168"/>
    </location>
</feature>
<dbReference type="AlphaFoldDB" id="A0A5P2X2C5"/>
<dbReference type="Proteomes" id="UP000326505">
    <property type="component" value="Chromosome"/>
</dbReference>
<dbReference type="EMBL" id="JACHJD010000016">
    <property type="protein sequence ID" value="MBB5108042.1"/>
    <property type="molecule type" value="Genomic_DNA"/>
</dbReference>
<keyword evidence="3" id="KW-0547">Nucleotide-binding</keyword>
<dbReference type="PANTHER" id="PTHR35894:SF5">
    <property type="entry name" value="MU-LIKE PROPHAGE FLUMU DNA TRANSPOSITION PROTEIN B"/>
    <property type="match status" value="1"/>
</dbReference>
<dbReference type="SUPFAM" id="SSF52540">
    <property type="entry name" value="P-loop containing nucleoside triphosphate hydrolases"/>
    <property type="match status" value="1"/>
</dbReference>
<evidence type="ECO:0000313" key="5">
    <source>
        <dbReference type="Proteomes" id="UP000549009"/>
    </source>
</evidence>
<dbReference type="InterPro" id="IPR052026">
    <property type="entry name" value="ExeA_AAA_ATPase_DNA-bind"/>
</dbReference>
<reference evidence="2 5" key="2">
    <citation type="submission" date="2020-08" db="EMBL/GenBank/DDBJ databases">
        <title>Genomic Encyclopedia of Type Strains, Phase III (KMG-III): the genomes of soil and plant-associated and newly described type strains.</title>
        <authorList>
            <person name="Whitman W."/>
        </authorList>
    </citation>
    <scope>NUCLEOTIDE SEQUENCE [LARGE SCALE GENOMIC DNA]</scope>
    <source>
        <strain evidence="2 5">CECT 3146</strain>
    </source>
</reference>
<proteinExistence type="predicted"/>
<dbReference type="KEGG" id="sspb:CP982_00015"/>
<dbReference type="GO" id="GO:0016887">
    <property type="term" value="F:ATP hydrolysis activity"/>
    <property type="evidence" value="ECO:0007669"/>
    <property type="project" value="InterPro"/>
</dbReference>
<keyword evidence="3" id="KW-0067">ATP-binding</keyword>
<dbReference type="PANTHER" id="PTHR35894">
    <property type="entry name" value="GENERAL SECRETION PATHWAY PROTEIN A-RELATED"/>
    <property type="match status" value="1"/>
</dbReference>
<dbReference type="GO" id="GO:0005524">
    <property type="term" value="F:ATP binding"/>
    <property type="evidence" value="ECO:0007669"/>
    <property type="project" value="UniProtKB-KW"/>
</dbReference>
<evidence type="ECO:0000259" key="1">
    <source>
        <dbReference type="Pfam" id="PF13401"/>
    </source>
</evidence>
<sequence>MTLTVSSMRTPPALPGLGPQHFLSLPGARTVPVPALDAVTRAVEQTLTEQAVMCLYGDAGCGKTYALQTALASRPVLPGDVRICHLSPRPAPTPLVLRAELLLAAGLPIPPTRDPGVLDTALRTRLAAHPHLLVMDEASRLTTGCVEYLCYLFDDLTTQLTLILATSTKGFRMLRRQPLLVTRTTRWLQIHPLTPGEVRRAIPQLHPRWRDTGKDVLDRLDARHGHGNFRRWAQITHHTLRLERRASPPASALLETTLDGCLPPHEDPR</sequence>
<keyword evidence="5" id="KW-1185">Reference proteome</keyword>
<dbReference type="Proteomes" id="UP000549009">
    <property type="component" value="Unassembled WGS sequence"/>
</dbReference>
<evidence type="ECO:0000313" key="2">
    <source>
        <dbReference type="EMBL" id="MBB5108042.1"/>
    </source>
</evidence>
<dbReference type="InterPro" id="IPR049945">
    <property type="entry name" value="AAA_22"/>
</dbReference>